<reference evidence="2 3" key="1">
    <citation type="submission" date="2018-01" db="EMBL/GenBank/DDBJ databases">
        <title>The whole genome sequencing and assembly of Fervidobacterium changbaicum CBS-1 strain.</title>
        <authorList>
            <person name="Kim J.-Y."/>
            <person name="Park M.-K."/>
            <person name="Yi H."/>
            <person name="Bahn Y.-S."/>
            <person name="Kim J.F."/>
            <person name="Lee D.-W."/>
        </authorList>
    </citation>
    <scope>NUCLEOTIDE SEQUENCE [LARGE SCALE GENOMIC DNA]</scope>
    <source>
        <strain evidence="2 3">CBS-1</strain>
    </source>
</reference>
<keyword evidence="2" id="KW-0378">Hydrolase</keyword>
<evidence type="ECO:0000259" key="1">
    <source>
        <dbReference type="SMART" id="SM00507"/>
    </source>
</evidence>
<dbReference type="GO" id="GO:0004519">
    <property type="term" value="F:endonuclease activity"/>
    <property type="evidence" value="ECO:0007669"/>
    <property type="project" value="UniProtKB-KW"/>
</dbReference>
<keyword evidence="3" id="KW-1185">Reference proteome</keyword>
<protein>
    <submittedName>
        <fullName evidence="2">HNH endonuclease</fullName>
    </submittedName>
</protein>
<dbReference type="InterPro" id="IPR047693">
    <property type="entry name" value="RNA-guided_IscB-like"/>
</dbReference>
<dbReference type="Pfam" id="PF01844">
    <property type="entry name" value="HNH"/>
    <property type="match status" value="1"/>
</dbReference>
<dbReference type="EMBL" id="CP026721">
    <property type="protein sequence ID" value="QAV32640.1"/>
    <property type="molecule type" value="Genomic_DNA"/>
</dbReference>
<gene>
    <name evidence="2" type="ORF">CBS1_01995</name>
</gene>
<dbReference type="SMART" id="SM00507">
    <property type="entry name" value="HNHc"/>
    <property type="match status" value="1"/>
</dbReference>
<organism evidence="2 3">
    <name type="scientific">Fervidobacterium changbaicum</name>
    <dbReference type="NCBI Taxonomy" id="310769"/>
    <lineage>
        <taxon>Bacteria</taxon>
        <taxon>Thermotogati</taxon>
        <taxon>Thermotogota</taxon>
        <taxon>Thermotogae</taxon>
        <taxon>Thermotogales</taxon>
        <taxon>Fervidobacteriaceae</taxon>
        <taxon>Fervidobacterium</taxon>
    </lineage>
</organism>
<dbReference type="InterPro" id="IPR025938">
    <property type="entry name" value="RRXRR_dom"/>
</dbReference>
<keyword evidence="2" id="KW-0255">Endonuclease</keyword>
<accession>A0ABX5QR99</accession>
<evidence type="ECO:0000313" key="2">
    <source>
        <dbReference type="EMBL" id="QAV32640.1"/>
    </source>
</evidence>
<dbReference type="CDD" id="cd00085">
    <property type="entry name" value="HNHc"/>
    <property type="match status" value="1"/>
</dbReference>
<feature type="domain" description="HNH nuclease" evidence="1">
    <location>
        <begin position="177"/>
        <end position="231"/>
    </location>
</feature>
<proteinExistence type="predicted"/>
<dbReference type="Proteomes" id="UP000288947">
    <property type="component" value="Chromosome"/>
</dbReference>
<evidence type="ECO:0000313" key="3">
    <source>
        <dbReference type="Proteomes" id="UP000288947"/>
    </source>
</evidence>
<name>A0ABX5QR99_9BACT</name>
<keyword evidence="2" id="KW-0540">Nuclease</keyword>
<dbReference type="Gene3D" id="1.10.30.50">
    <property type="match status" value="1"/>
</dbReference>
<dbReference type="NCBIfam" id="NF040563">
    <property type="entry name" value="guided_IscB"/>
    <property type="match status" value="1"/>
</dbReference>
<dbReference type="InterPro" id="IPR003615">
    <property type="entry name" value="HNH_nuc"/>
</dbReference>
<sequence>MVFVISKDGKPLMPTKRHGKVRRLLKQGLAKVVNREPFTIQLLYETTNYTQPVTVGIDIGSKVVGVCAVTDKEEMFSAEIQLRQDISKLLLERRQHRRFRRYRKTRYRKPRFLNRRKEDGWLPPSLQWKVDAHVRIVNKLSKIIPITKVVVEVAPFDIQKVLNPDIEGEDYQNGPQKGFSDVRDYCLWRAGYKSELSGKTGILEVHHIIPRSKGGTDAPSNLIVLTTQEHKMLHEGKIKIPKSRLEQIKVFKDAAHVSTIEQHIVNRLKQNYHVEITYGSITKERRDMYGLEKSHRDDAFVIAGGNIQERASEWYFGKFFRRQNRSLHKANPIKGGRRPINTVKQVNGFIRFDKVECEGEIAIITGLRSSGYFSISSLSGEKISDSVKYTKLRLIERAKTLMFERRERATCSWLKPRVSVARFHEIKTAHSRSFKRSTICFTMDNWFSYFYAYTAH</sequence>
<dbReference type="RefSeq" id="WP_128998092.1">
    <property type="nucleotide sequence ID" value="NZ_CP026721.1"/>
</dbReference>
<dbReference type="InterPro" id="IPR002711">
    <property type="entry name" value="HNH"/>
</dbReference>
<dbReference type="Pfam" id="PF14239">
    <property type="entry name" value="RRXRR"/>
    <property type="match status" value="1"/>
</dbReference>